<keyword evidence="1" id="KW-0732">Signal</keyword>
<dbReference type="Proteomes" id="UP000260644">
    <property type="component" value="Unassembled WGS sequence"/>
</dbReference>
<feature type="signal peptide" evidence="1">
    <location>
        <begin position="1"/>
        <end position="21"/>
    </location>
</feature>
<name>A0A3E1YE01_9BACT</name>
<dbReference type="AlphaFoldDB" id="A0A3E1YE01"/>
<comment type="caution">
    <text evidence="2">The sequence shown here is derived from an EMBL/GenBank/DDBJ whole genome shotgun (WGS) entry which is preliminary data.</text>
</comment>
<protein>
    <recommendedName>
        <fullName evidence="4">PKD domain-containing protein</fullName>
    </recommendedName>
</protein>
<dbReference type="PROSITE" id="PS51257">
    <property type="entry name" value="PROKAR_LIPOPROTEIN"/>
    <property type="match status" value="1"/>
</dbReference>
<evidence type="ECO:0008006" key="4">
    <source>
        <dbReference type="Google" id="ProtNLM"/>
    </source>
</evidence>
<dbReference type="Gene3D" id="2.60.40.10">
    <property type="entry name" value="Immunoglobulins"/>
    <property type="match status" value="1"/>
</dbReference>
<feature type="chain" id="PRO_5017825723" description="PKD domain-containing protein" evidence="1">
    <location>
        <begin position="22"/>
        <end position="294"/>
    </location>
</feature>
<proteinExistence type="predicted"/>
<dbReference type="EMBL" id="QPMM01000002">
    <property type="protein sequence ID" value="RFS24718.1"/>
    <property type="molecule type" value="Genomic_DNA"/>
</dbReference>
<dbReference type="SUPFAM" id="SSF49299">
    <property type="entry name" value="PKD domain"/>
    <property type="match status" value="1"/>
</dbReference>
<accession>A0A3E1YE01</accession>
<dbReference type="InterPro" id="IPR013783">
    <property type="entry name" value="Ig-like_fold"/>
</dbReference>
<organism evidence="2 3">
    <name type="scientific">Chitinophaga silvatica</name>
    <dbReference type="NCBI Taxonomy" id="2282649"/>
    <lineage>
        <taxon>Bacteria</taxon>
        <taxon>Pseudomonadati</taxon>
        <taxon>Bacteroidota</taxon>
        <taxon>Chitinophagia</taxon>
        <taxon>Chitinophagales</taxon>
        <taxon>Chitinophagaceae</taxon>
        <taxon>Chitinophaga</taxon>
    </lineage>
</organism>
<evidence type="ECO:0000313" key="2">
    <source>
        <dbReference type="EMBL" id="RFS24718.1"/>
    </source>
</evidence>
<dbReference type="InterPro" id="IPR035986">
    <property type="entry name" value="PKD_dom_sf"/>
</dbReference>
<keyword evidence="3" id="KW-1185">Reference proteome</keyword>
<dbReference type="OrthoDB" id="5381604at2"/>
<evidence type="ECO:0000256" key="1">
    <source>
        <dbReference type="SAM" id="SignalP"/>
    </source>
</evidence>
<evidence type="ECO:0000313" key="3">
    <source>
        <dbReference type="Proteomes" id="UP000260644"/>
    </source>
</evidence>
<dbReference type="CDD" id="cd00146">
    <property type="entry name" value="PKD"/>
    <property type="match status" value="1"/>
</dbReference>
<dbReference type="RefSeq" id="WP_116974570.1">
    <property type="nucleotide sequence ID" value="NZ_QPMM01000002.1"/>
</dbReference>
<sequence>MKHIINKLSFLLLSIILVAGACNKDDHHFGDMTAPSKPVLNIAVTGKDDAHPDGDGSGAVNISVQSQNGINYKIDFGDGEAPKTSTNSSIHYQYKHTGTKKFTITVMVYGKGGVSSTNSSEISVFRAFEPNPELVTMLTNNSSKKWRVDKDAPGHLGVSDASTFTPAWWAAGPNEKDGLGIYDDVYTFTAQGNVFEHTTNNDIFGKKEYLTDFDPSLSGTGDFTLTGPKAANYTTTFSYDGSATEEFIIFSGKGHLGMYLGAHKFQVLERSATHMSLRCLQDPGAWYVKIVAID</sequence>
<gene>
    <name evidence="2" type="ORF">DVR12_05840</name>
</gene>
<reference evidence="2 3" key="1">
    <citation type="submission" date="2018-07" db="EMBL/GenBank/DDBJ databases">
        <title>Chitinophaga K2CV101002-2 sp. nov., isolated from a monsoon evergreen broad-leaved forest soil.</title>
        <authorList>
            <person name="Lv Y."/>
        </authorList>
    </citation>
    <scope>NUCLEOTIDE SEQUENCE [LARGE SCALE GENOMIC DNA]</scope>
    <source>
        <strain evidence="2 3">GDMCC 1.1288</strain>
    </source>
</reference>